<proteinExistence type="predicted"/>
<evidence type="ECO:0000313" key="1">
    <source>
        <dbReference type="EMBL" id="KAI5647710.1"/>
    </source>
</evidence>
<evidence type="ECO:0000313" key="2">
    <source>
        <dbReference type="Proteomes" id="UP001060085"/>
    </source>
</evidence>
<protein>
    <submittedName>
        <fullName evidence="1">Uncharacterized protein</fullName>
    </submittedName>
</protein>
<organism evidence="1 2">
    <name type="scientific">Catharanthus roseus</name>
    <name type="common">Madagascar periwinkle</name>
    <name type="synonym">Vinca rosea</name>
    <dbReference type="NCBI Taxonomy" id="4058"/>
    <lineage>
        <taxon>Eukaryota</taxon>
        <taxon>Viridiplantae</taxon>
        <taxon>Streptophyta</taxon>
        <taxon>Embryophyta</taxon>
        <taxon>Tracheophyta</taxon>
        <taxon>Spermatophyta</taxon>
        <taxon>Magnoliopsida</taxon>
        <taxon>eudicotyledons</taxon>
        <taxon>Gunneridae</taxon>
        <taxon>Pentapetalae</taxon>
        <taxon>asterids</taxon>
        <taxon>lamiids</taxon>
        <taxon>Gentianales</taxon>
        <taxon>Apocynaceae</taxon>
        <taxon>Rauvolfioideae</taxon>
        <taxon>Vinceae</taxon>
        <taxon>Catharanthinae</taxon>
        <taxon>Catharanthus</taxon>
    </lineage>
</organism>
<reference evidence="2" key="1">
    <citation type="journal article" date="2023" name="Nat. Plants">
        <title>Single-cell RNA sequencing provides a high-resolution roadmap for understanding the multicellular compartmentation of specialized metabolism.</title>
        <authorList>
            <person name="Sun S."/>
            <person name="Shen X."/>
            <person name="Li Y."/>
            <person name="Li Y."/>
            <person name="Wang S."/>
            <person name="Li R."/>
            <person name="Zhang H."/>
            <person name="Shen G."/>
            <person name="Guo B."/>
            <person name="Wei J."/>
            <person name="Xu J."/>
            <person name="St-Pierre B."/>
            <person name="Chen S."/>
            <person name="Sun C."/>
        </authorList>
    </citation>
    <scope>NUCLEOTIDE SEQUENCE [LARGE SCALE GENOMIC DNA]</scope>
</reference>
<name>A0ACB9ZMP8_CATRO</name>
<accession>A0ACB9ZMP8</accession>
<keyword evidence="2" id="KW-1185">Reference proteome</keyword>
<dbReference type="Proteomes" id="UP001060085">
    <property type="component" value="Linkage Group LG08"/>
</dbReference>
<gene>
    <name evidence="1" type="ORF">M9H77_33715</name>
</gene>
<dbReference type="EMBL" id="CM044708">
    <property type="protein sequence ID" value="KAI5647710.1"/>
    <property type="molecule type" value="Genomic_DNA"/>
</dbReference>
<comment type="caution">
    <text evidence="1">The sequence shown here is derived from an EMBL/GenBank/DDBJ whole genome shotgun (WGS) entry which is preliminary data.</text>
</comment>
<sequence>MTARNHSQFHHHCHALHFLYYYLFLVVLLTTTRTTKSEDPSLIISRFQQYLQINTAQPDPKYYEAADFLISQAKSLKLDFETIEFVKGKPLVLLKWVGRNPSLPAILLYSHTDVVPVEHEKWSYSPFDAHLDSTSGNIYARGSQDMKCVGMQYLEAIRKLKASGFQPVRTAYVVFAPDEEIGGHTGAEKLADSEIFKKMNVGIVLDEGLPSPDAHYRVFYGEKCPWWLVIKATGAPGHGAKLYDNSAMENLLKSIESIRRFRAAQFDLVKSGARAEGEVISVNMAFLKAGTPSPTGFVMNLQPSEAQAGFDIRLPPTADPASLERRISEEWAPSSRNMTFEFKQKASMYNKFGRPLLTAYDGSNPWWALLEEAVNNAGGKLGKPEIFPASTDARYFRHHEFPAIGFSPMTNTPVLLHDHNEFLNKDEYLKGIDIYVSIIKTYASFDEHWPSAIFPSSLLFRKNPTKFATVKNHFPLNPKQVKKNQTDKAAASQLETATAVSCSTREEERENVMGNLVEGGRMNVVEELFQVMETVGSFVSFRRTQRKECLSLVRRMKLLLPLLEEIKELSSSISDEAFSPVLNFRKSLLSAKKLLKHCNFGSKIFLALESEAIMSRFHVVYDKLNRALSEMPFEDLGISEEVKEQVMNASLFMFFFHTFVELMRMQLFRAKSRTESQDIELAMDMMIVFSKNDERKADDAIFERLAKKLELHTMSELRTETMAVIKLLKNRNLHNAASIQQTVDLLGKFKQIAGIEETSVLDGTESPKCLQKSQSLQIPHEFLCPITLEIMTDPVIVATGQTYERESIKKWLNSNHRTCPKTGQTLSHLTLAPNFALRNLILQWCEKNNFDLPKKHSNDGSECLSSALIEEIAALVQNLSSPQLDVQRDAVVKIRMLSKENPDNRIMIANCGGIPPLVQLLSYRDLKIQEHSVTALLNLSLDESNKKLIAREGAIPAVIDVLQNGTDEARENSAAALFSLSMLDENKVMVGCLDGIPPLVGLLRTGTVRGKKDAATALFNLTLHQANKSRAIKAGIIPPLLDLLEDKHLGMVDEALSILLLLASHPEGRNEIGQLSFIQTLVEIMKEGTPKNKECATAVLLELGSNNSSFILAALQYGVYDDLVEITRTGTNRAQRKANSLLQQMIKCEQISKVLWLGCYYAVSFCFLVSGFGCSDQLLNTLFVDRFEMGEEGEPIQSTVNASGSEDEVNLNIRCSNSAKFSVRASLKLSVADFKNVVAQNCDVPAEQQRLIYKGRILKDDQSLDSYVSFNSEERHSEKDLDAAKVENDEAGPRFAYVRCLPLILFCRDYMEHCLPIFLRCLEFYEMKSLTFASVHEGLQADHTIHVVRGSAPPGPKPSADTSPYGNLNTTPVVTQGVGAGERGGTGGAGLGAHVLPGLGFDPLGSGGASGLFGAGLPNFEQMQEQLSQSPNMMRELMNMPAVQNLMNNPDLIRNLIMNNPQMREIIDRNPDLGHILNDPGILRQTLEVTRNPELMREMMRNTDRAMSNIESSPEGFNMLRRMYENVQEPLLNATASSGGTGNNQGFNPFAALLANQGNDATQRREGSNTTTTGSETISSTATPNSNPLPNPWSGSGSAVRSGVASTNSAGDARAPVIGGLGGLGLPEMEGIFGTPDSSALSQLMQSPGVSQMMQTLLSNPQYLDQMLGFSPQLRSMLDLNPQLREMIQNPEILRHLTSPETMQV</sequence>